<dbReference type="InterPro" id="IPR026369">
    <property type="entry name" value="CxxC_20_CxxC"/>
</dbReference>
<keyword evidence="3" id="KW-1185">Reference proteome</keyword>
<accession>A0A2W0HGG2</accession>
<dbReference type="OrthoDB" id="2970506at2"/>
<protein>
    <recommendedName>
        <fullName evidence="4">CXXC-20-CXXC protein</fullName>
    </recommendedName>
</protein>
<organism evidence="2 3">
    <name type="scientific">Alteribacter lacisalsi</name>
    <dbReference type="NCBI Taxonomy" id="2045244"/>
    <lineage>
        <taxon>Bacteria</taxon>
        <taxon>Bacillati</taxon>
        <taxon>Bacillota</taxon>
        <taxon>Bacilli</taxon>
        <taxon>Bacillales</taxon>
        <taxon>Bacillaceae</taxon>
        <taxon>Alteribacter</taxon>
    </lineage>
</organism>
<keyword evidence="1" id="KW-1133">Transmembrane helix</keyword>
<keyword evidence="1" id="KW-0472">Membrane</keyword>
<keyword evidence="1" id="KW-0812">Transmembrane</keyword>
<dbReference type="EMBL" id="PDOF01000002">
    <property type="protein sequence ID" value="PYZ96505.1"/>
    <property type="molecule type" value="Genomic_DNA"/>
</dbReference>
<evidence type="ECO:0008006" key="4">
    <source>
        <dbReference type="Google" id="ProtNLM"/>
    </source>
</evidence>
<evidence type="ECO:0000256" key="1">
    <source>
        <dbReference type="SAM" id="Phobius"/>
    </source>
</evidence>
<feature type="transmembrane region" description="Helical" evidence="1">
    <location>
        <begin position="49"/>
        <end position="67"/>
    </location>
</feature>
<evidence type="ECO:0000313" key="2">
    <source>
        <dbReference type="EMBL" id="PYZ96505.1"/>
    </source>
</evidence>
<comment type="caution">
    <text evidence="2">The sequence shown here is derived from an EMBL/GenBank/DDBJ whole genome shotgun (WGS) entry which is preliminary data.</text>
</comment>
<dbReference type="RefSeq" id="WP_110520258.1">
    <property type="nucleotide sequence ID" value="NZ_PDOF01000002.1"/>
</dbReference>
<name>A0A2W0HGG2_9BACI</name>
<evidence type="ECO:0000313" key="3">
    <source>
        <dbReference type="Proteomes" id="UP000248066"/>
    </source>
</evidence>
<proteinExistence type="predicted"/>
<gene>
    <name evidence="2" type="ORF">CR205_12365</name>
</gene>
<sequence length="105" mass="12010">MKLETCETCRHSFSWKQISHSLWSRNWKVTMITCRKCRAVHRLREESKFIALLPGAIVMIGATWLIVAEASLFAFILLIAGSMASSLVLPYFASYEKVDRAPFIE</sequence>
<dbReference type="Proteomes" id="UP000248066">
    <property type="component" value="Unassembled WGS sequence"/>
</dbReference>
<dbReference type="NCBIfam" id="TIGR04104">
    <property type="entry name" value="cxxc_20_cxxc"/>
    <property type="match status" value="1"/>
</dbReference>
<feature type="transmembrane region" description="Helical" evidence="1">
    <location>
        <begin position="73"/>
        <end position="93"/>
    </location>
</feature>
<dbReference type="AlphaFoldDB" id="A0A2W0HGG2"/>
<reference evidence="2 3" key="1">
    <citation type="submission" date="2017-10" db="EMBL/GenBank/DDBJ databases">
        <title>Bacillus sp. nov., a halophilic bacterium isolated from a Yangshapao Lake.</title>
        <authorList>
            <person name="Wang H."/>
        </authorList>
    </citation>
    <scope>NUCLEOTIDE SEQUENCE [LARGE SCALE GENOMIC DNA]</scope>
    <source>
        <strain evidence="2 3">YSP-3</strain>
    </source>
</reference>